<dbReference type="AlphaFoldDB" id="A0A1F7WC82"/>
<comment type="caution">
    <text evidence="3">The sequence shown here is derived from an EMBL/GenBank/DDBJ whole genome shotgun (WGS) entry which is preliminary data.</text>
</comment>
<name>A0A1F7WC82_9BACT</name>
<dbReference type="InterPro" id="IPR051349">
    <property type="entry name" value="Hydrogenase_assoc-protein"/>
</dbReference>
<dbReference type="EMBL" id="MGFG01000032">
    <property type="protein sequence ID" value="OGM00412.1"/>
    <property type="molecule type" value="Genomic_DNA"/>
</dbReference>
<dbReference type="Pfam" id="PF01058">
    <property type="entry name" value="Oxidored_q6"/>
    <property type="match status" value="1"/>
</dbReference>
<dbReference type="Proteomes" id="UP000176988">
    <property type="component" value="Unassembled WGS sequence"/>
</dbReference>
<dbReference type="SUPFAM" id="SSF56770">
    <property type="entry name" value="HydA/Nqo6-like"/>
    <property type="match status" value="1"/>
</dbReference>
<accession>A0A1F7WC82</accession>
<dbReference type="Gene3D" id="3.40.50.700">
    <property type="entry name" value="NADH:ubiquinone oxidoreductase-like, 20kDa subunit"/>
    <property type="match status" value="1"/>
</dbReference>
<dbReference type="STRING" id="1802424.A2480_04130"/>
<dbReference type="GO" id="GO:0016491">
    <property type="term" value="F:oxidoreductase activity"/>
    <property type="evidence" value="ECO:0007669"/>
    <property type="project" value="UniProtKB-KW"/>
</dbReference>
<sequence>MNEQDKPRKVRIGWFSFACCEDNTIVMTELLNERWQEWRELFDFRHARVLQTNNVLDQMDIAFIEGAVAGEPQAEKIREIRKLATLVVAIGSCAVTGMPSAQRNLFSDEQKQDVEFLVERFGHLDQVLKLSDVIKVDAEVPGCPMDPQRFLDTVDSAVAQIKASWSSEK</sequence>
<dbReference type="PANTHER" id="PTHR42845:SF1">
    <property type="entry name" value="HYDROGENASE SMALL SUBUNIT"/>
    <property type="match status" value="1"/>
</dbReference>
<evidence type="ECO:0000256" key="1">
    <source>
        <dbReference type="ARBA" id="ARBA00023002"/>
    </source>
</evidence>
<feature type="domain" description="NADH:ubiquinone oxidoreductase-like 20kDa subunit" evidence="2">
    <location>
        <begin position="20"/>
        <end position="154"/>
    </location>
</feature>
<dbReference type="GO" id="GO:0051536">
    <property type="term" value="F:iron-sulfur cluster binding"/>
    <property type="evidence" value="ECO:0007669"/>
    <property type="project" value="InterPro"/>
</dbReference>
<evidence type="ECO:0000313" key="3">
    <source>
        <dbReference type="EMBL" id="OGM00412.1"/>
    </source>
</evidence>
<keyword evidence="1" id="KW-0560">Oxidoreductase</keyword>
<proteinExistence type="predicted"/>
<protein>
    <recommendedName>
        <fullName evidence="2">NADH:ubiquinone oxidoreductase-like 20kDa subunit domain-containing protein</fullName>
    </recommendedName>
</protein>
<evidence type="ECO:0000313" key="4">
    <source>
        <dbReference type="Proteomes" id="UP000176988"/>
    </source>
</evidence>
<dbReference type="InterPro" id="IPR006137">
    <property type="entry name" value="NADH_UbQ_OxRdtase-like_20kDa"/>
</dbReference>
<dbReference type="InterPro" id="IPR037024">
    <property type="entry name" value="NiFe_Hase_small_N_sf"/>
</dbReference>
<gene>
    <name evidence="3" type="ORF">A2480_04130</name>
</gene>
<evidence type="ECO:0000259" key="2">
    <source>
        <dbReference type="Pfam" id="PF01058"/>
    </source>
</evidence>
<organism evidence="3 4">
    <name type="scientific">Candidatus Uhrbacteria bacterium RIFOXYC2_FULL_47_19</name>
    <dbReference type="NCBI Taxonomy" id="1802424"/>
    <lineage>
        <taxon>Bacteria</taxon>
        <taxon>Candidatus Uhriibacteriota</taxon>
    </lineage>
</organism>
<dbReference type="PANTHER" id="PTHR42845">
    <property type="entry name" value="COENZYME F420-REDUCING HYDROGENASE, GAMMA SUBUNIT"/>
    <property type="match status" value="1"/>
</dbReference>
<reference evidence="3 4" key="1">
    <citation type="journal article" date="2016" name="Nat. Commun.">
        <title>Thousands of microbial genomes shed light on interconnected biogeochemical processes in an aquifer system.</title>
        <authorList>
            <person name="Anantharaman K."/>
            <person name="Brown C.T."/>
            <person name="Hug L.A."/>
            <person name="Sharon I."/>
            <person name="Castelle C.J."/>
            <person name="Probst A.J."/>
            <person name="Thomas B.C."/>
            <person name="Singh A."/>
            <person name="Wilkins M.J."/>
            <person name="Karaoz U."/>
            <person name="Brodie E.L."/>
            <person name="Williams K.H."/>
            <person name="Hubbard S.S."/>
            <person name="Banfield J.F."/>
        </authorList>
    </citation>
    <scope>NUCLEOTIDE SEQUENCE [LARGE SCALE GENOMIC DNA]</scope>
</reference>